<keyword evidence="3" id="KW-1185">Reference proteome</keyword>
<reference evidence="2" key="2">
    <citation type="submission" date="2020-09" db="EMBL/GenBank/DDBJ databases">
        <authorList>
            <person name="Sun Q."/>
            <person name="Kim S."/>
        </authorList>
    </citation>
    <scope>NUCLEOTIDE SEQUENCE</scope>
    <source>
        <strain evidence="2">KCTC 12113</strain>
    </source>
</reference>
<name>A0A918ISM9_9FLAO</name>
<organism evidence="2 3">
    <name type="scientific">Arenibacter certesii</name>
    <dbReference type="NCBI Taxonomy" id="228955"/>
    <lineage>
        <taxon>Bacteria</taxon>
        <taxon>Pseudomonadati</taxon>
        <taxon>Bacteroidota</taxon>
        <taxon>Flavobacteriia</taxon>
        <taxon>Flavobacteriales</taxon>
        <taxon>Flavobacteriaceae</taxon>
        <taxon>Arenibacter</taxon>
    </lineage>
</organism>
<evidence type="ECO:0000313" key="2">
    <source>
        <dbReference type="EMBL" id="GGW30282.1"/>
    </source>
</evidence>
<comment type="caution">
    <text evidence="2">The sequence shown here is derived from an EMBL/GenBank/DDBJ whole genome shotgun (WGS) entry which is preliminary data.</text>
</comment>
<reference evidence="2" key="1">
    <citation type="journal article" date="2014" name="Int. J. Syst. Evol. Microbiol.">
        <title>Complete genome sequence of Corynebacterium casei LMG S-19264T (=DSM 44701T), isolated from a smear-ripened cheese.</title>
        <authorList>
            <consortium name="US DOE Joint Genome Institute (JGI-PGF)"/>
            <person name="Walter F."/>
            <person name="Albersmeier A."/>
            <person name="Kalinowski J."/>
            <person name="Ruckert C."/>
        </authorList>
    </citation>
    <scope>NUCLEOTIDE SEQUENCE</scope>
    <source>
        <strain evidence="2">KCTC 12113</strain>
    </source>
</reference>
<gene>
    <name evidence="2" type="ORF">GCM10007383_14490</name>
</gene>
<dbReference type="Pfam" id="PF13004">
    <property type="entry name" value="BACON"/>
    <property type="match status" value="1"/>
</dbReference>
<dbReference type="InterPro" id="IPR013783">
    <property type="entry name" value="Ig-like_fold"/>
</dbReference>
<feature type="domain" description="BACON" evidence="1">
    <location>
        <begin position="62"/>
        <end position="120"/>
    </location>
</feature>
<evidence type="ECO:0000259" key="1">
    <source>
        <dbReference type="Pfam" id="PF13004"/>
    </source>
</evidence>
<dbReference type="CDD" id="cd14948">
    <property type="entry name" value="BACON"/>
    <property type="match status" value="1"/>
</dbReference>
<dbReference type="EMBL" id="BMWP01000007">
    <property type="protein sequence ID" value="GGW30282.1"/>
    <property type="molecule type" value="Genomic_DNA"/>
</dbReference>
<dbReference type="Gene3D" id="2.160.20.10">
    <property type="entry name" value="Single-stranded right-handed beta-helix, Pectin lyase-like"/>
    <property type="match status" value="1"/>
</dbReference>
<accession>A0A918ISM9</accession>
<dbReference type="SUPFAM" id="SSF51126">
    <property type="entry name" value="Pectin lyase-like"/>
    <property type="match status" value="1"/>
</dbReference>
<dbReference type="InterPro" id="IPR012334">
    <property type="entry name" value="Pectin_lyas_fold"/>
</dbReference>
<dbReference type="InterPro" id="IPR011050">
    <property type="entry name" value="Pectin_lyase_fold/virulence"/>
</dbReference>
<proteinExistence type="predicted"/>
<sequence>MMNKKIHFKAIAKLLIGVFVMFHFIGCDKNKNSIDPKLVVSRDSYEVSNGDNQYNIDLLSNTTWEAQTNVEWITLEMTSGTNGRIDLPFSVIRNEDDEREGTITITLGEGASYEILVIQEAGNTDNIYVRPNGTGGGFSWSEATDLATALNLAVSGNTIHIAEGTYEPSETITGGDSANVRDLTFEISRNISLVGGYPINATKDTEPNPEQYKTILNGNDSSYHVVSVSAVKEEGAKVELVGLTITSGHAGDLSASADINGLGFRRDYGGGITIGNAVVDIRDTHIIDNKSEKFAGGLYAFADALVTIDGSEINNNSSISNAGGIWIRESKAFISNTKILANSGGTAAGVHGYPDAEIYMNNSIVADNKGRSYGAGFYIRQNSIAILTNCMITGNSSTSKNGGGGIMMYNNNKLTLINTTITDNAVPTGPGGGIFRRSGENELTLYNSIVSGNKQLVDGEDIDVFEADAQAPQIISSISAAAVIDLNGVEIDGVTFNHTSMLQDHGNYVILPVGEDNPALLYGTELEELVRIGNQQEPKVEADVISSDLLNNSRSGLKTMGAVVKFN</sequence>
<dbReference type="AlphaFoldDB" id="A0A918ISM9"/>
<dbReference type="Gene3D" id="2.60.40.10">
    <property type="entry name" value="Immunoglobulins"/>
    <property type="match status" value="1"/>
</dbReference>
<dbReference type="Proteomes" id="UP000634668">
    <property type="component" value="Unassembled WGS sequence"/>
</dbReference>
<dbReference type="RefSeq" id="WP_034234622.1">
    <property type="nucleotide sequence ID" value="NZ_BMWP01000007.1"/>
</dbReference>
<protein>
    <recommendedName>
        <fullName evidence="1">BACON domain-containing protein</fullName>
    </recommendedName>
</protein>
<evidence type="ECO:0000313" key="3">
    <source>
        <dbReference type="Proteomes" id="UP000634668"/>
    </source>
</evidence>
<dbReference type="InterPro" id="IPR024361">
    <property type="entry name" value="BACON"/>
</dbReference>